<evidence type="ECO:0000313" key="2">
    <source>
        <dbReference type="EMBL" id="MBU9735215.1"/>
    </source>
</evidence>
<keyword evidence="1" id="KW-0472">Membrane</keyword>
<dbReference type="EMBL" id="JAHQCW010000002">
    <property type="protein sequence ID" value="MBU9735215.1"/>
    <property type="molecule type" value="Genomic_DNA"/>
</dbReference>
<feature type="transmembrane region" description="Helical" evidence="1">
    <location>
        <begin position="52"/>
        <end position="70"/>
    </location>
</feature>
<evidence type="ECO:0000313" key="3">
    <source>
        <dbReference type="Proteomes" id="UP000712157"/>
    </source>
</evidence>
<gene>
    <name evidence="2" type="ORF">KTH89_01630</name>
</gene>
<evidence type="ECO:0008006" key="4">
    <source>
        <dbReference type="Google" id="ProtNLM"/>
    </source>
</evidence>
<comment type="caution">
    <text evidence="2">The sequence shown here is derived from an EMBL/GenBank/DDBJ whole genome shotgun (WGS) entry which is preliminary data.</text>
</comment>
<reference evidence="2" key="1">
    <citation type="submission" date="2021-06" db="EMBL/GenBank/DDBJ databases">
        <title>Description of novel taxa of the family Lachnospiraceae.</title>
        <authorList>
            <person name="Chaplin A.V."/>
            <person name="Sokolova S.R."/>
            <person name="Pikina A.P."/>
            <person name="Korzhanova M."/>
            <person name="Belova V."/>
            <person name="Korostin D."/>
            <person name="Efimov B.A."/>
        </authorList>
    </citation>
    <scope>NUCLEOTIDE SEQUENCE</scope>
    <source>
        <strain evidence="2">ASD5720</strain>
    </source>
</reference>
<feature type="transmembrane region" description="Helical" evidence="1">
    <location>
        <begin position="29"/>
        <end position="46"/>
    </location>
</feature>
<keyword evidence="1" id="KW-0812">Transmembrane</keyword>
<proteinExistence type="predicted"/>
<dbReference type="RefSeq" id="WP_158344236.1">
    <property type="nucleotide sequence ID" value="NZ_JAHQCW010000002.1"/>
</dbReference>
<keyword evidence="1" id="KW-1133">Transmembrane helix</keyword>
<evidence type="ECO:0000256" key="1">
    <source>
        <dbReference type="SAM" id="Phobius"/>
    </source>
</evidence>
<keyword evidence="3" id="KW-1185">Reference proteome</keyword>
<dbReference type="AlphaFoldDB" id="A0A949JU85"/>
<accession>A0A949JU85</accession>
<organism evidence="2 3">
    <name type="scientific">Diplocloster agilis</name>
    <dbReference type="NCBI Taxonomy" id="2850323"/>
    <lineage>
        <taxon>Bacteria</taxon>
        <taxon>Bacillati</taxon>
        <taxon>Bacillota</taxon>
        <taxon>Clostridia</taxon>
        <taxon>Lachnospirales</taxon>
        <taxon>Lachnospiraceae</taxon>
        <taxon>Diplocloster</taxon>
    </lineage>
</organism>
<name>A0A949JU85_9FIRM</name>
<sequence length="84" mass="9302">MKNVWEAVKKYLDNAKEYIQSMDVSDMTLIKLCLLALGILIGAAVSEKHKKAVVIAAVLIFSITYIPVMVKFLSGMAEKKELDA</sequence>
<protein>
    <recommendedName>
        <fullName evidence="4">Permease of phosphate ABC transporter</fullName>
    </recommendedName>
</protein>
<dbReference type="Proteomes" id="UP000712157">
    <property type="component" value="Unassembled WGS sequence"/>
</dbReference>